<feature type="domain" description="D-isomer specific 2-hydroxyacid dehydrogenase catalytic" evidence="5">
    <location>
        <begin position="21"/>
        <end position="337"/>
    </location>
</feature>
<dbReference type="InterPro" id="IPR036291">
    <property type="entry name" value="NAD(P)-bd_dom_sf"/>
</dbReference>
<reference evidence="7 8" key="1">
    <citation type="journal article" date="2019" name="Int. J. Syst. Evol. Microbiol.">
        <title>The Global Catalogue of Microorganisms (GCM) 10K type strain sequencing project: providing services to taxonomists for standard genome sequencing and annotation.</title>
        <authorList>
            <consortium name="The Broad Institute Genomics Platform"/>
            <consortium name="The Broad Institute Genome Sequencing Center for Infectious Disease"/>
            <person name="Wu L."/>
            <person name="Ma J."/>
        </authorList>
    </citation>
    <scope>NUCLEOTIDE SEQUENCE [LARGE SCALE GENOMIC DNA]</scope>
    <source>
        <strain evidence="7 8">JCM 15572</strain>
    </source>
</reference>
<dbReference type="SUPFAM" id="SSF52283">
    <property type="entry name" value="Formate/glycerate dehydrogenase catalytic domain-like"/>
    <property type="match status" value="1"/>
</dbReference>
<dbReference type="InterPro" id="IPR006139">
    <property type="entry name" value="D-isomer_2_OHA_DH_cat_dom"/>
</dbReference>
<evidence type="ECO:0000313" key="8">
    <source>
        <dbReference type="Proteomes" id="UP001501705"/>
    </source>
</evidence>
<dbReference type="EMBL" id="BAAAPH010000004">
    <property type="protein sequence ID" value="GAA1561004.1"/>
    <property type="molecule type" value="Genomic_DNA"/>
</dbReference>
<proteinExistence type="inferred from homology"/>
<dbReference type="InterPro" id="IPR006140">
    <property type="entry name" value="D-isomer_DH_NAD-bd"/>
</dbReference>
<protein>
    <submittedName>
        <fullName evidence="7">Hydroxyacid dehydrogenase</fullName>
    </submittedName>
</protein>
<evidence type="ECO:0000259" key="5">
    <source>
        <dbReference type="Pfam" id="PF00389"/>
    </source>
</evidence>
<dbReference type="SUPFAM" id="SSF51735">
    <property type="entry name" value="NAD(P)-binding Rossmann-fold domains"/>
    <property type="match status" value="1"/>
</dbReference>
<dbReference type="InterPro" id="IPR029753">
    <property type="entry name" value="D-isomer_DH_CS"/>
</dbReference>
<keyword evidence="8" id="KW-1185">Reference proteome</keyword>
<dbReference type="RefSeq" id="WP_344232847.1">
    <property type="nucleotide sequence ID" value="NZ_BAAAPH010000004.1"/>
</dbReference>
<evidence type="ECO:0000256" key="1">
    <source>
        <dbReference type="ARBA" id="ARBA00005854"/>
    </source>
</evidence>
<dbReference type="PANTHER" id="PTHR42789">
    <property type="entry name" value="D-ISOMER SPECIFIC 2-HYDROXYACID DEHYDROGENASE FAMILY PROTEIN (AFU_ORTHOLOGUE AFUA_6G10090)"/>
    <property type="match status" value="1"/>
</dbReference>
<dbReference type="Proteomes" id="UP001501705">
    <property type="component" value="Unassembled WGS sequence"/>
</dbReference>
<evidence type="ECO:0000313" key="7">
    <source>
        <dbReference type="EMBL" id="GAA1561004.1"/>
    </source>
</evidence>
<sequence>MAETQRVVLAATPSFREMVFAPESMARLSAIGEVVILDDPGDADALMAALPGTEVLITSWGATPLTAEVLAAADRLRLIAHSASSVKHFMTDEVFRRGIRVTQAGQAMARPVAEVSLAFTLAMLHRIHRFNHTMHAGGWREDAIAPTSTGSTAGTSDAVLAQHGLAGSGIGVVGASRTGLEYIRMLVALGADVVVYDPYLTDERAAELGVRGTTLDELLRTSRVVALHAPTLPETHHMIGARELALMPDGAALVNTARSWLVDTAALLTELRSGRIDAALDVFDSEPLPADDPVRTLPNVLLTPHRAAGTVECYLEMGAITAAELERFSTGQPLQHELTQAALQQMA</sequence>
<dbReference type="CDD" id="cd12167">
    <property type="entry name" value="2-Hacid_dh_8"/>
    <property type="match status" value="1"/>
</dbReference>
<accession>A0ABN2CM24</accession>
<evidence type="ECO:0000256" key="4">
    <source>
        <dbReference type="RuleBase" id="RU003719"/>
    </source>
</evidence>
<keyword evidence="3" id="KW-0520">NAD</keyword>
<dbReference type="Pfam" id="PF02826">
    <property type="entry name" value="2-Hacid_dh_C"/>
    <property type="match status" value="1"/>
</dbReference>
<evidence type="ECO:0000259" key="6">
    <source>
        <dbReference type="Pfam" id="PF02826"/>
    </source>
</evidence>
<comment type="caution">
    <text evidence="7">The sequence shown here is derived from an EMBL/GenBank/DDBJ whole genome shotgun (WGS) entry which is preliminary data.</text>
</comment>
<dbReference type="Gene3D" id="3.40.50.720">
    <property type="entry name" value="NAD(P)-binding Rossmann-like Domain"/>
    <property type="match status" value="2"/>
</dbReference>
<feature type="domain" description="D-isomer specific 2-hydroxyacid dehydrogenase NAD-binding" evidence="6">
    <location>
        <begin position="118"/>
        <end position="307"/>
    </location>
</feature>
<dbReference type="Pfam" id="PF00389">
    <property type="entry name" value="2-Hacid_dh"/>
    <property type="match status" value="1"/>
</dbReference>
<dbReference type="PANTHER" id="PTHR42789:SF1">
    <property type="entry name" value="D-ISOMER SPECIFIC 2-HYDROXYACID DEHYDROGENASE FAMILY PROTEIN (AFU_ORTHOLOGUE AFUA_6G10090)"/>
    <property type="match status" value="1"/>
</dbReference>
<gene>
    <name evidence="7" type="ORF">GCM10009804_17280</name>
</gene>
<evidence type="ECO:0000256" key="3">
    <source>
        <dbReference type="ARBA" id="ARBA00023027"/>
    </source>
</evidence>
<dbReference type="InterPro" id="IPR050857">
    <property type="entry name" value="D-2-hydroxyacid_DH"/>
</dbReference>
<comment type="similarity">
    <text evidence="1 4">Belongs to the D-isomer specific 2-hydroxyacid dehydrogenase family.</text>
</comment>
<keyword evidence="2 4" id="KW-0560">Oxidoreductase</keyword>
<dbReference type="PROSITE" id="PS00670">
    <property type="entry name" value="D_2_HYDROXYACID_DH_2"/>
    <property type="match status" value="1"/>
</dbReference>
<evidence type="ECO:0000256" key="2">
    <source>
        <dbReference type="ARBA" id="ARBA00023002"/>
    </source>
</evidence>
<name>A0ABN2CM24_9ACTN</name>
<organism evidence="7 8">
    <name type="scientific">Kribbella hippodromi</name>
    <dbReference type="NCBI Taxonomy" id="434347"/>
    <lineage>
        <taxon>Bacteria</taxon>
        <taxon>Bacillati</taxon>
        <taxon>Actinomycetota</taxon>
        <taxon>Actinomycetes</taxon>
        <taxon>Propionibacteriales</taxon>
        <taxon>Kribbellaceae</taxon>
        <taxon>Kribbella</taxon>
    </lineage>
</organism>